<dbReference type="EMBL" id="ML002384">
    <property type="protein sequence ID" value="RKP38281.1"/>
    <property type="molecule type" value="Genomic_DNA"/>
</dbReference>
<dbReference type="PANTHER" id="PTHR19920:SF0">
    <property type="entry name" value="CYTOSOLIC IRON-SULFUR PROTEIN ASSEMBLY PROTEIN CIAO1-RELATED"/>
    <property type="match status" value="1"/>
</dbReference>
<dbReference type="PROSITE" id="PS50294">
    <property type="entry name" value="WD_REPEATS_REGION"/>
    <property type="match status" value="4"/>
</dbReference>
<feature type="repeat" description="WD" evidence="4">
    <location>
        <begin position="190"/>
        <end position="231"/>
    </location>
</feature>
<feature type="repeat" description="WD" evidence="4">
    <location>
        <begin position="296"/>
        <end position="329"/>
    </location>
</feature>
<sequence>MAKIKLLAELKGHHDRTWQISWHRSGQFLCSCSGDRTVHETKPVPVDHPLVWHCLDVLEGVHKRTVRGVAFSPVGDDIATASFDGTTGIPSRPGYECVAPLEGHENEVKSVAWSHTGNLLATCSRDKSVWIWEVLGDGDFECVSILQEHTQDVKMVLWHPTLDILASASYDDTIRIWRDDDDDWYCSATLSGHTSTVWALDFNAAGDHLVSVSDDQTMKFWRCETPHELTSTGATLRFRQDPTWKCVATLANHHTRCIYSVSWSKIHGLVASSSGDNSICIFAPDRITAAHGISDINCVQWNPSPDYADILASAGDDGVIRIWQVTDVE</sequence>
<name>A0A4P9ZYX9_9FUNG</name>
<dbReference type="STRING" id="215637.A0A4P9ZYX9"/>
<comment type="similarity">
    <text evidence="3">Belongs to the WD repeat CIA1 family.</text>
</comment>
<dbReference type="SUPFAM" id="SSF50978">
    <property type="entry name" value="WD40 repeat-like"/>
    <property type="match status" value="1"/>
</dbReference>
<evidence type="ECO:0000256" key="4">
    <source>
        <dbReference type="PROSITE-ProRule" id="PRU00221"/>
    </source>
</evidence>
<dbReference type="Pfam" id="PF00400">
    <property type="entry name" value="WD40"/>
    <property type="match status" value="7"/>
</dbReference>
<keyword evidence="2" id="KW-0677">Repeat</keyword>
<dbReference type="GO" id="GO:0016226">
    <property type="term" value="P:iron-sulfur cluster assembly"/>
    <property type="evidence" value="ECO:0007669"/>
    <property type="project" value="UniProtKB-UniRule"/>
</dbReference>
<dbReference type="Gene3D" id="2.130.10.10">
    <property type="entry name" value="YVTN repeat-like/Quinoprotein amine dehydrogenase"/>
    <property type="match status" value="1"/>
</dbReference>
<keyword evidence="6" id="KW-1185">Reference proteome</keyword>
<proteinExistence type="inferred from homology"/>
<feature type="repeat" description="WD" evidence="4">
    <location>
        <begin position="146"/>
        <end position="177"/>
    </location>
</feature>
<protein>
    <recommendedName>
        <fullName evidence="3">Probable cytosolic iron-sulfur protein assembly protein 1</fullName>
    </recommendedName>
</protein>
<dbReference type="InterPro" id="IPR028608">
    <property type="entry name" value="CIAO1/Cia1"/>
</dbReference>
<dbReference type="InterPro" id="IPR020472">
    <property type="entry name" value="WD40_PAC1"/>
</dbReference>
<dbReference type="Proteomes" id="UP000268162">
    <property type="component" value="Unassembled WGS sequence"/>
</dbReference>
<dbReference type="GO" id="GO:0097361">
    <property type="term" value="C:cytosolic [4Fe-4S] assembly targeting complex"/>
    <property type="evidence" value="ECO:0007669"/>
    <property type="project" value="InterPro"/>
</dbReference>
<dbReference type="FunFam" id="2.130.10.10:FF:000136">
    <property type="entry name" value="Probable cytosolic iron-sulfur protein assembly protein CIAO1"/>
    <property type="match status" value="1"/>
</dbReference>
<evidence type="ECO:0000313" key="6">
    <source>
        <dbReference type="Proteomes" id="UP000268162"/>
    </source>
</evidence>
<accession>A0A4P9ZYX9</accession>
<feature type="repeat" description="WD" evidence="4">
    <location>
        <begin position="101"/>
        <end position="134"/>
    </location>
</feature>
<comment type="function">
    <text evidence="3">Essential component of the cytosolic iron-sulfur (Fe/S) protein assembly machinery. Required for the maturation of extramitochondrial Fe/S proteins.</text>
</comment>
<evidence type="ECO:0000256" key="1">
    <source>
        <dbReference type="ARBA" id="ARBA00022574"/>
    </source>
</evidence>
<dbReference type="PANTHER" id="PTHR19920">
    <property type="entry name" value="WD40 PROTEIN CIAO1"/>
    <property type="match status" value="1"/>
</dbReference>
<evidence type="ECO:0000256" key="2">
    <source>
        <dbReference type="ARBA" id="ARBA00022737"/>
    </source>
</evidence>
<dbReference type="InterPro" id="IPR001680">
    <property type="entry name" value="WD40_rpt"/>
</dbReference>
<dbReference type="PROSITE" id="PS00678">
    <property type="entry name" value="WD_REPEATS_1"/>
    <property type="match status" value="1"/>
</dbReference>
<dbReference type="HAMAP" id="MF_03037">
    <property type="entry name" value="ciao1"/>
    <property type="match status" value="1"/>
</dbReference>
<dbReference type="InterPro" id="IPR036322">
    <property type="entry name" value="WD40_repeat_dom_sf"/>
</dbReference>
<reference evidence="6" key="1">
    <citation type="journal article" date="2018" name="Nat. Microbiol.">
        <title>Leveraging single-cell genomics to expand the fungal tree of life.</title>
        <authorList>
            <person name="Ahrendt S.R."/>
            <person name="Quandt C.A."/>
            <person name="Ciobanu D."/>
            <person name="Clum A."/>
            <person name="Salamov A."/>
            <person name="Andreopoulos B."/>
            <person name="Cheng J.F."/>
            <person name="Woyke T."/>
            <person name="Pelin A."/>
            <person name="Henrissat B."/>
            <person name="Reynolds N.K."/>
            <person name="Benny G.L."/>
            <person name="Smith M.E."/>
            <person name="James T.Y."/>
            <person name="Grigoriev I.V."/>
        </authorList>
    </citation>
    <scope>NUCLEOTIDE SEQUENCE [LARGE SCALE GENOMIC DNA]</scope>
    <source>
        <strain evidence="6">RSA 468</strain>
    </source>
</reference>
<keyword evidence="1 4" id="KW-0853">WD repeat</keyword>
<gene>
    <name evidence="3" type="primary">CIA1</name>
    <name evidence="5" type="ORF">BJ085DRAFT_42289</name>
</gene>
<dbReference type="InterPro" id="IPR015943">
    <property type="entry name" value="WD40/YVTN_repeat-like_dom_sf"/>
</dbReference>
<dbReference type="AlphaFoldDB" id="A0A4P9ZYX9"/>
<dbReference type="CDD" id="cd00200">
    <property type="entry name" value="WD40"/>
    <property type="match status" value="1"/>
</dbReference>
<evidence type="ECO:0000313" key="5">
    <source>
        <dbReference type="EMBL" id="RKP38281.1"/>
    </source>
</evidence>
<dbReference type="InterPro" id="IPR019775">
    <property type="entry name" value="WD40_repeat_CS"/>
</dbReference>
<evidence type="ECO:0000256" key="3">
    <source>
        <dbReference type="HAMAP-Rule" id="MF_03037"/>
    </source>
</evidence>
<dbReference type="PRINTS" id="PR00320">
    <property type="entry name" value="GPROTEINBRPT"/>
</dbReference>
<dbReference type="SMART" id="SM00320">
    <property type="entry name" value="WD40"/>
    <property type="match status" value="7"/>
</dbReference>
<organism evidence="5 6">
    <name type="scientific">Dimargaris cristalligena</name>
    <dbReference type="NCBI Taxonomy" id="215637"/>
    <lineage>
        <taxon>Eukaryota</taxon>
        <taxon>Fungi</taxon>
        <taxon>Fungi incertae sedis</taxon>
        <taxon>Zoopagomycota</taxon>
        <taxon>Kickxellomycotina</taxon>
        <taxon>Dimargaritomycetes</taxon>
        <taxon>Dimargaritales</taxon>
        <taxon>Dimargaritaceae</taxon>
        <taxon>Dimargaris</taxon>
    </lineage>
</organism>
<dbReference type="PROSITE" id="PS50082">
    <property type="entry name" value="WD_REPEATS_2"/>
    <property type="match status" value="4"/>
</dbReference>